<feature type="transmembrane region" description="Helical" evidence="5">
    <location>
        <begin position="96"/>
        <end position="116"/>
    </location>
</feature>
<evidence type="ECO:0000256" key="2">
    <source>
        <dbReference type="ARBA" id="ARBA00022692"/>
    </source>
</evidence>
<keyword evidence="3 5" id="KW-1133">Transmembrane helix</keyword>
<feature type="transmembrane region" description="Helical" evidence="5">
    <location>
        <begin position="333"/>
        <end position="356"/>
    </location>
</feature>
<evidence type="ECO:0000259" key="6">
    <source>
        <dbReference type="PROSITE" id="PS50850"/>
    </source>
</evidence>
<dbReference type="InterPro" id="IPR036259">
    <property type="entry name" value="MFS_trans_sf"/>
</dbReference>
<dbReference type="Pfam" id="PF07690">
    <property type="entry name" value="MFS_1"/>
    <property type="match status" value="1"/>
</dbReference>
<comment type="subcellular location">
    <subcellularLocation>
        <location evidence="1">Membrane</location>
        <topology evidence="1">Multi-pass membrane protein</topology>
    </subcellularLocation>
</comment>
<feature type="transmembrane region" description="Helical" evidence="5">
    <location>
        <begin position="12"/>
        <end position="30"/>
    </location>
</feature>
<keyword evidence="8" id="KW-1185">Reference proteome</keyword>
<feature type="transmembrane region" description="Helical" evidence="5">
    <location>
        <begin position="71"/>
        <end position="90"/>
    </location>
</feature>
<dbReference type="InterPro" id="IPR011701">
    <property type="entry name" value="MFS"/>
</dbReference>
<dbReference type="PROSITE" id="PS50850">
    <property type="entry name" value="MFS"/>
    <property type="match status" value="1"/>
</dbReference>
<protein>
    <submittedName>
        <fullName evidence="7">MFS transporter</fullName>
    </submittedName>
</protein>
<proteinExistence type="predicted"/>
<organism evidence="7 8">
    <name type="scientific">Massilia aquatica</name>
    <dbReference type="NCBI Taxonomy" id="2609000"/>
    <lineage>
        <taxon>Bacteria</taxon>
        <taxon>Pseudomonadati</taxon>
        <taxon>Pseudomonadota</taxon>
        <taxon>Betaproteobacteria</taxon>
        <taxon>Burkholderiales</taxon>
        <taxon>Oxalobacteraceae</taxon>
        <taxon>Telluria group</taxon>
        <taxon>Massilia</taxon>
    </lineage>
</organism>
<gene>
    <name evidence="7" type="ORF">F1609_12435</name>
</gene>
<name>A0ABX0M2X6_9BURK</name>
<dbReference type="PANTHER" id="PTHR23514">
    <property type="entry name" value="BYPASS OF STOP CODON PROTEIN 6"/>
    <property type="match status" value="1"/>
</dbReference>
<evidence type="ECO:0000313" key="8">
    <source>
        <dbReference type="Proteomes" id="UP000819052"/>
    </source>
</evidence>
<keyword evidence="4 5" id="KW-0472">Membrane</keyword>
<dbReference type="PANTHER" id="PTHR23514:SF13">
    <property type="entry name" value="INNER MEMBRANE PROTEIN YBJJ"/>
    <property type="match status" value="1"/>
</dbReference>
<feature type="transmembrane region" description="Helical" evidence="5">
    <location>
        <begin position="362"/>
        <end position="384"/>
    </location>
</feature>
<dbReference type="CDD" id="cd17393">
    <property type="entry name" value="MFS_MosC_like"/>
    <property type="match status" value="1"/>
</dbReference>
<evidence type="ECO:0000256" key="5">
    <source>
        <dbReference type="SAM" id="Phobius"/>
    </source>
</evidence>
<feature type="transmembrane region" description="Helical" evidence="5">
    <location>
        <begin position="42"/>
        <end position="59"/>
    </location>
</feature>
<dbReference type="SUPFAM" id="SSF103473">
    <property type="entry name" value="MFS general substrate transporter"/>
    <property type="match status" value="1"/>
</dbReference>
<dbReference type="Gene3D" id="1.20.1250.20">
    <property type="entry name" value="MFS general substrate transporter like domains"/>
    <property type="match status" value="1"/>
</dbReference>
<reference evidence="7 8" key="1">
    <citation type="submission" date="2019-09" db="EMBL/GenBank/DDBJ databases">
        <title>Taxonomy of Antarctic Massilia spp.: description of Massilia rubra sp. nov., Massilia aquatica sp. nov., Massilia mucilaginosa sp. nov., Massilia frigida sp. nov. isolated from streams, lakes and regoliths.</title>
        <authorList>
            <person name="Holochova P."/>
            <person name="Sedlacek I."/>
            <person name="Kralova S."/>
            <person name="Maslanova I."/>
            <person name="Busse H.-J."/>
            <person name="Stankova E."/>
            <person name="Vrbovska V."/>
            <person name="Kovarovic V."/>
            <person name="Bartak M."/>
            <person name="Svec P."/>
            <person name="Pantucek R."/>
        </authorList>
    </citation>
    <scope>NUCLEOTIDE SEQUENCE [LARGE SCALE GENOMIC DNA]</scope>
    <source>
        <strain evidence="7 8">CCM 8693</strain>
    </source>
</reference>
<feature type="transmembrane region" description="Helical" evidence="5">
    <location>
        <begin position="137"/>
        <end position="158"/>
    </location>
</feature>
<evidence type="ECO:0000256" key="4">
    <source>
        <dbReference type="ARBA" id="ARBA00023136"/>
    </source>
</evidence>
<evidence type="ECO:0000313" key="7">
    <source>
        <dbReference type="EMBL" id="NHZ40958.1"/>
    </source>
</evidence>
<feature type="transmembrane region" description="Helical" evidence="5">
    <location>
        <begin position="277"/>
        <end position="295"/>
    </location>
</feature>
<evidence type="ECO:0000256" key="1">
    <source>
        <dbReference type="ARBA" id="ARBA00004141"/>
    </source>
</evidence>
<dbReference type="EMBL" id="VVIW01000006">
    <property type="protein sequence ID" value="NHZ40958.1"/>
    <property type="molecule type" value="Genomic_DNA"/>
</dbReference>
<dbReference type="InterPro" id="IPR051788">
    <property type="entry name" value="MFS_Transporter"/>
</dbReference>
<feature type="transmembrane region" description="Helical" evidence="5">
    <location>
        <begin position="195"/>
        <end position="221"/>
    </location>
</feature>
<evidence type="ECO:0000256" key="3">
    <source>
        <dbReference type="ARBA" id="ARBA00022989"/>
    </source>
</evidence>
<feature type="domain" description="Major facilitator superfamily (MFS) profile" evidence="6">
    <location>
        <begin position="165"/>
        <end position="389"/>
    </location>
</feature>
<comment type="caution">
    <text evidence="7">The sequence shown here is derived from an EMBL/GenBank/DDBJ whole genome shotgun (WGS) entry which is preliminary data.</text>
</comment>
<keyword evidence="2 5" id="KW-0812">Transmembrane</keyword>
<accession>A0ABX0M2X6</accession>
<dbReference type="InterPro" id="IPR020846">
    <property type="entry name" value="MFS_dom"/>
</dbReference>
<feature type="transmembrane region" description="Helical" evidence="5">
    <location>
        <begin position="301"/>
        <end position="321"/>
    </location>
</feature>
<sequence>MPDTGAQQRLSTRLAFLAAGLAMSVWAPLVPLAKLRLGMGEAQLGLLLLCLGAGSLLAMPSTSFMTARFGVRPVVLCSGLIVCLVLPGLAFAPTPVLLGCVLFAFGAAIGALDVAMNIQAVVVEKNSGGSLMSGFHGLFSLGGALGAGSMALLLWLGLNATASTAVMAALVAAVLAGASSGLLREPEARERDARIFVVPHGAVILIGGLCFLCFLAEGAILDWSALLLTEGRAVAAGAGAEAGAGKGGLGYAAFAIAMTLGRLTGDKVVGKLGGQKVLLLGGLCAAGGFFCTVLSSSVPGMLAGFVLIGLGASNIVPILFTAAGSQKAMPVSLAIGAITTIGYAGILAGPAAIGFVAHATSLPMAFAGLGCAMLLIAASARLGASSAPR</sequence>
<feature type="transmembrane region" description="Helical" evidence="5">
    <location>
        <begin position="164"/>
        <end position="183"/>
    </location>
</feature>
<dbReference type="Proteomes" id="UP000819052">
    <property type="component" value="Unassembled WGS sequence"/>
</dbReference>
<dbReference type="RefSeq" id="WP_167076772.1">
    <property type="nucleotide sequence ID" value="NZ_VVIW01000006.1"/>
</dbReference>